<dbReference type="PIRSF" id="PIRSF006487">
    <property type="entry name" value="GcvT"/>
    <property type="match status" value="1"/>
</dbReference>
<dbReference type="PANTHER" id="PTHR22602">
    <property type="entry name" value="TRANSFERASE CAF17, MITOCHONDRIAL-RELATED"/>
    <property type="match status" value="1"/>
</dbReference>
<dbReference type="InterPro" id="IPR006222">
    <property type="entry name" value="GCVT_N"/>
</dbReference>
<protein>
    <submittedName>
        <fullName evidence="2">Folate-binding protein YgfZ</fullName>
    </submittedName>
</protein>
<feature type="domain" description="GCVT N-terminal" evidence="1">
    <location>
        <begin position="42"/>
        <end position="152"/>
    </location>
</feature>
<sequence length="338" mass="35925">MNSIWHEFLAATGARIDQDLVTDFGDPPGELSAACTAPIVSPLTHLRLIAVGGPEAAVFLHNQVTSDIKHLATDAAQHSAWCSAKGRMLASFLVFRSGADYQLQLSADLLTMIVKRLQMFVLRSKVTIVDLSGNREIFGLAGPHAVEALQALGLPVPDGPLNTAVGSAGLVIRLDSARFQIVTSTEDAAALWRRLAAHARPVGTAVWQWLDIQAGIPLITERTREEFVPQMANFERLGGVSFHKGCYPGQEIIARTQYLGKVKRHLYRAHSASPLAAGDTIYSATSPDHPCGMVTNAAPAPAGGYDALAVVQENFVAGGDLALAAPGGPRVDLELLDG</sequence>
<name>C7RR80_ACCRE</name>
<dbReference type="Gene3D" id="2.40.30.160">
    <property type="match status" value="1"/>
</dbReference>
<dbReference type="OrthoDB" id="9796287at2"/>
<dbReference type="GO" id="GO:0016226">
    <property type="term" value="P:iron-sulfur cluster assembly"/>
    <property type="evidence" value="ECO:0007669"/>
    <property type="project" value="TreeGrafter"/>
</dbReference>
<dbReference type="NCBIfam" id="TIGR03317">
    <property type="entry name" value="ygfZ_signature"/>
    <property type="match status" value="1"/>
</dbReference>
<dbReference type="KEGG" id="app:CAP2UW1_2473"/>
<dbReference type="eggNOG" id="COG0354">
    <property type="taxonomic scope" value="Bacteria"/>
</dbReference>
<dbReference type="Gene3D" id="3.30.70.1400">
    <property type="entry name" value="Aminomethyltransferase beta-barrel domains"/>
    <property type="match status" value="1"/>
</dbReference>
<dbReference type="AlphaFoldDB" id="C7RR80"/>
<dbReference type="EMBL" id="CP001715">
    <property type="protein sequence ID" value="ACV35761.1"/>
    <property type="molecule type" value="Genomic_DNA"/>
</dbReference>
<reference evidence="2" key="1">
    <citation type="submission" date="2009-08" db="EMBL/GenBank/DDBJ databases">
        <authorList>
            <consortium name="US DOE Joint Genome Institute"/>
            <person name="Lucas S."/>
            <person name="Copeland A."/>
            <person name="Lapidus A."/>
            <person name="Glavina del Rio T."/>
            <person name="Dalin E."/>
            <person name="Tice H."/>
            <person name="Bruce D."/>
            <person name="Barry K."/>
            <person name="Pitluck S."/>
            <person name="Lowry S."/>
            <person name="Larimer F."/>
            <person name="Land M."/>
            <person name="Hauser L."/>
            <person name="Kyrpides N."/>
            <person name="Ivanova N."/>
            <person name="McMahon K.D."/>
            <person name="Hugenholtz P."/>
        </authorList>
    </citation>
    <scope>NUCLEOTIDE SEQUENCE</scope>
    <source>
        <strain evidence="2">UW-1</strain>
    </source>
</reference>
<dbReference type="STRING" id="522306.CAP2UW1_2473"/>
<proteinExistence type="predicted"/>
<gene>
    <name evidence="2" type="ordered locus">CAP2UW1_2473</name>
</gene>
<dbReference type="InterPro" id="IPR017703">
    <property type="entry name" value="YgfZ/GCV_T_CS"/>
</dbReference>
<organism evidence="2">
    <name type="scientific">Accumulibacter regalis</name>
    <dbReference type="NCBI Taxonomy" id="522306"/>
    <lineage>
        <taxon>Bacteria</taxon>
        <taxon>Pseudomonadati</taxon>
        <taxon>Pseudomonadota</taxon>
        <taxon>Betaproteobacteria</taxon>
        <taxon>Candidatus Accumulibacter</taxon>
    </lineage>
</organism>
<dbReference type="HOGENOM" id="CLU_007884_6_2_4"/>
<dbReference type="SUPFAM" id="SSF103025">
    <property type="entry name" value="Folate-binding domain"/>
    <property type="match status" value="1"/>
</dbReference>
<evidence type="ECO:0000259" key="1">
    <source>
        <dbReference type="Pfam" id="PF01571"/>
    </source>
</evidence>
<reference evidence="2" key="2">
    <citation type="submission" date="2009-09" db="EMBL/GenBank/DDBJ databases">
        <title>Complete sequence of chromosome of Candidatus Accumulibacter phosphatis clade IIA str. UW-1.</title>
        <authorList>
            <consortium name="US DOE Joint Genome Institute"/>
            <person name="Martin H.G."/>
            <person name="Ivanova N."/>
            <person name="Kunin V."/>
            <person name="Warnecke F."/>
            <person name="Barry K."/>
            <person name="He S."/>
            <person name="Salamov A."/>
            <person name="Szeto E."/>
            <person name="Dalin E."/>
            <person name="Pangilinan J.L."/>
            <person name="Lapidus A."/>
            <person name="Lowry S."/>
            <person name="Kyrpides N.C."/>
            <person name="McMahon K.D."/>
            <person name="Hugenholtz P."/>
        </authorList>
    </citation>
    <scope>NUCLEOTIDE SEQUENCE [LARGE SCALE GENOMIC DNA]</scope>
    <source>
        <strain evidence="2">UW-1</strain>
    </source>
</reference>
<dbReference type="PANTHER" id="PTHR22602:SF0">
    <property type="entry name" value="TRANSFERASE CAF17, MITOCHONDRIAL-RELATED"/>
    <property type="match status" value="1"/>
</dbReference>
<evidence type="ECO:0000313" key="2">
    <source>
        <dbReference type="EMBL" id="ACV35761.1"/>
    </source>
</evidence>
<accession>C7RR80</accession>
<dbReference type="Pfam" id="PF01571">
    <property type="entry name" value="GCV_T"/>
    <property type="match status" value="1"/>
</dbReference>
<dbReference type="InterPro" id="IPR045179">
    <property type="entry name" value="YgfZ/GcvT"/>
</dbReference>
<dbReference type="Gene3D" id="3.30.70.1630">
    <property type="match status" value="1"/>
</dbReference>